<keyword evidence="2" id="KW-1185">Reference proteome</keyword>
<dbReference type="AlphaFoldDB" id="A0A8X7CB85"/>
<evidence type="ECO:0000313" key="1">
    <source>
        <dbReference type="EMBL" id="GFY64999.1"/>
    </source>
</evidence>
<gene>
    <name evidence="1" type="primary">NCL1_50461</name>
    <name evidence="1" type="ORF">TNIN_283461</name>
</gene>
<dbReference type="Proteomes" id="UP000886998">
    <property type="component" value="Unassembled WGS sequence"/>
</dbReference>
<protein>
    <recommendedName>
        <fullName evidence="3">Reverse transcriptase</fullName>
    </recommendedName>
</protein>
<sequence>MLMAELPQGHEKFDLSYLDNVVVFSEGWDFPIDHMDGTLERNTHLAVRPAKCELVQGGIEYRGPVVGLGKQSPAQLKVRAIIDFSISRYKTQVKVLGLAGYDRQYIPMFSRLVTPMTD</sequence>
<reference evidence="1" key="1">
    <citation type="submission" date="2020-08" db="EMBL/GenBank/DDBJ databases">
        <title>Multicomponent nature underlies the extraordinary mechanical properties of spider dragline silk.</title>
        <authorList>
            <person name="Kono N."/>
            <person name="Nakamura H."/>
            <person name="Mori M."/>
            <person name="Yoshida Y."/>
            <person name="Ohtoshi R."/>
            <person name="Malay A.D."/>
            <person name="Moran D.A.P."/>
            <person name="Tomita M."/>
            <person name="Numata K."/>
            <person name="Arakawa K."/>
        </authorList>
    </citation>
    <scope>NUCLEOTIDE SEQUENCE</scope>
</reference>
<dbReference type="SUPFAM" id="SSF56672">
    <property type="entry name" value="DNA/RNA polymerases"/>
    <property type="match status" value="1"/>
</dbReference>
<name>A0A8X7CB85_9ARAC</name>
<proteinExistence type="predicted"/>
<evidence type="ECO:0008006" key="3">
    <source>
        <dbReference type="Google" id="ProtNLM"/>
    </source>
</evidence>
<comment type="caution">
    <text evidence="1">The sequence shown here is derived from an EMBL/GenBank/DDBJ whole genome shotgun (WGS) entry which is preliminary data.</text>
</comment>
<accession>A0A8X7CB85</accession>
<dbReference type="InterPro" id="IPR043502">
    <property type="entry name" value="DNA/RNA_pol_sf"/>
</dbReference>
<dbReference type="OrthoDB" id="6429497at2759"/>
<dbReference type="EMBL" id="BMAV01015482">
    <property type="protein sequence ID" value="GFY64999.1"/>
    <property type="molecule type" value="Genomic_DNA"/>
</dbReference>
<organism evidence="1 2">
    <name type="scientific">Trichonephila inaurata madagascariensis</name>
    <dbReference type="NCBI Taxonomy" id="2747483"/>
    <lineage>
        <taxon>Eukaryota</taxon>
        <taxon>Metazoa</taxon>
        <taxon>Ecdysozoa</taxon>
        <taxon>Arthropoda</taxon>
        <taxon>Chelicerata</taxon>
        <taxon>Arachnida</taxon>
        <taxon>Araneae</taxon>
        <taxon>Araneomorphae</taxon>
        <taxon>Entelegynae</taxon>
        <taxon>Araneoidea</taxon>
        <taxon>Nephilidae</taxon>
        <taxon>Trichonephila</taxon>
        <taxon>Trichonephila inaurata</taxon>
    </lineage>
</organism>
<evidence type="ECO:0000313" key="2">
    <source>
        <dbReference type="Proteomes" id="UP000886998"/>
    </source>
</evidence>
<dbReference type="GO" id="GO:0071897">
    <property type="term" value="P:DNA biosynthetic process"/>
    <property type="evidence" value="ECO:0007669"/>
    <property type="project" value="UniProtKB-ARBA"/>
</dbReference>